<protein>
    <recommendedName>
        <fullName evidence="9">Tyrosine recombinase XerC</fullName>
    </recommendedName>
</protein>
<sequence>MMTTAEGGDARRGGPTYDHARTAAGDPADESTDVASGGPVGDGAGEGADAGQVIARYLDHVDGERGLARNSVLAYRRDLRRYQEHLSGRGIRSLGAVGEAQIAQFAITLRTGDESHPPLAAASVARMLVAVRSLHRYAAREGDVSADVAGLVRPAAPPRRPPRALTVDQVTALILQAGAATGEDQTGLARRLRSAALLELLYGTGARISEAVGLDLDDLDLDESVVRLRGKGGRGRVVPLGRYAVIALERYLRGGRPLLVAGVGDAGPAVFVSRRGTRLSRQSAWSALRAAADAAGVTGASPHVLRHSFAAHLLDRGADVRVVQELLGHASVSTTQIYTLTNTDLTTMDHLREVYTSSHPRAVPCPCPGTTATVTAPAVTRLPVPAPVGERPIGDGDPIGAGDRDGARSPEAGA</sequence>
<evidence type="ECO:0000256" key="4">
    <source>
        <dbReference type="ARBA" id="ARBA00022829"/>
    </source>
</evidence>
<gene>
    <name evidence="9" type="primary">xerC</name>
    <name evidence="13" type="ORF">Ga0074812_13566</name>
</gene>
<feature type="region of interest" description="Disordered" evidence="10">
    <location>
        <begin position="1"/>
        <end position="46"/>
    </location>
</feature>
<evidence type="ECO:0000256" key="2">
    <source>
        <dbReference type="ARBA" id="ARBA00022490"/>
    </source>
</evidence>
<dbReference type="InterPro" id="IPR011010">
    <property type="entry name" value="DNA_brk_join_enz"/>
</dbReference>
<dbReference type="Proteomes" id="UP000198802">
    <property type="component" value="Unassembled WGS sequence"/>
</dbReference>
<dbReference type="GO" id="GO:0005737">
    <property type="term" value="C:cytoplasm"/>
    <property type="evidence" value="ECO:0007669"/>
    <property type="project" value="UniProtKB-SubCell"/>
</dbReference>
<dbReference type="GO" id="GO:0006313">
    <property type="term" value="P:DNA transposition"/>
    <property type="evidence" value="ECO:0007669"/>
    <property type="project" value="UniProtKB-UniRule"/>
</dbReference>
<dbReference type="GO" id="GO:0051301">
    <property type="term" value="P:cell division"/>
    <property type="evidence" value="ECO:0007669"/>
    <property type="project" value="UniProtKB-KW"/>
</dbReference>
<comment type="subunit">
    <text evidence="9">Forms a cyclic heterotetrameric complex composed of two molecules of XerC and two molecules of XerD.</text>
</comment>
<evidence type="ECO:0000256" key="10">
    <source>
        <dbReference type="SAM" id="MobiDB-lite"/>
    </source>
</evidence>
<dbReference type="HAMAP" id="MF_01808">
    <property type="entry name" value="Recomb_XerC_XerD"/>
    <property type="match status" value="1"/>
</dbReference>
<comment type="subcellular location">
    <subcellularLocation>
        <location evidence="1 9">Cytoplasm</location>
    </subcellularLocation>
</comment>
<reference evidence="14" key="1">
    <citation type="submission" date="2015-11" db="EMBL/GenBank/DDBJ databases">
        <authorList>
            <person name="Varghese N."/>
        </authorList>
    </citation>
    <scope>NUCLEOTIDE SEQUENCE [LARGE SCALE GENOMIC DNA]</scope>
    <source>
        <strain evidence="14">DSM 45899</strain>
    </source>
</reference>
<comment type="similarity">
    <text evidence="9">Belongs to the 'phage' integrase family. XerC subfamily.</text>
</comment>
<keyword evidence="4 9" id="KW-0159">Chromosome partition</keyword>
<dbReference type="PANTHER" id="PTHR30349:SF81">
    <property type="entry name" value="TYROSINE RECOMBINASE XERC"/>
    <property type="match status" value="1"/>
</dbReference>
<dbReference type="GO" id="GO:0009037">
    <property type="term" value="F:tyrosine-based site-specific recombinase activity"/>
    <property type="evidence" value="ECO:0007669"/>
    <property type="project" value="UniProtKB-UniRule"/>
</dbReference>
<evidence type="ECO:0000256" key="1">
    <source>
        <dbReference type="ARBA" id="ARBA00004496"/>
    </source>
</evidence>
<dbReference type="InterPro" id="IPR050090">
    <property type="entry name" value="Tyrosine_recombinase_XerCD"/>
</dbReference>
<dbReference type="Pfam" id="PF00589">
    <property type="entry name" value="Phage_integrase"/>
    <property type="match status" value="1"/>
</dbReference>
<feature type="active site" description="O-(3'-phospho-DNA)-tyrosine intermediate" evidence="9">
    <location>
        <position position="338"/>
    </location>
</feature>
<evidence type="ECO:0000259" key="12">
    <source>
        <dbReference type="PROSITE" id="PS51900"/>
    </source>
</evidence>
<keyword evidence="14" id="KW-1185">Reference proteome</keyword>
<name>A0A0S4QYW6_9ACTN</name>
<keyword evidence="5 9" id="KW-0229">DNA integration</keyword>
<evidence type="ECO:0000256" key="8">
    <source>
        <dbReference type="ARBA" id="ARBA00023306"/>
    </source>
</evidence>
<dbReference type="AlphaFoldDB" id="A0A0S4QYW6"/>
<dbReference type="InterPro" id="IPR013762">
    <property type="entry name" value="Integrase-like_cat_sf"/>
</dbReference>
<dbReference type="Gene3D" id="1.10.150.130">
    <property type="match status" value="1"/>
</dbReference>
<dbReference type="GO" id="GO:0003677">
    <property type="term" value="F:DNA binding"/>
    <property type="evidence" value="ECO:0007669"/>
    <property type="project" value="UniProtKB-UniRule"/>
</dbReference>
<organism evidence="13 14">
    <name type="scientific">Parafrankia irregularis</name>
    <dbReference type="NCBI Taxonomy" id="795642"/>
    <lineage>
        <taxon>Bacteria</taxon>
        <taxon>Bacillati</taxon>
        <taxon>Actinomycetota</taxon>
        <taxon>Actinomycetes</taxon>
        <taxon>Frankiales</taxon>
        <taxon>Frankiaceae</taxon>
        <taxon>Parafrankia</taxon>
    </lineage>
</organism>
<dbReference type="InterPro" id="IPR004107">
    <property type="entry name" value="Integrase_SAM-like_N"/>
</dbReference>
<feature type="domain" description="Core-binding (CB)" evidence="12">
    <location>
        <begin position="48"/>
        <end position="139"/>
    </location>
</feature>
<proteinExistence type="inferred from homology"/>
<feature type="active site" evidence="9">
    <location>
        <position position="207"/>
    </location>
</feature>
<evidence type="ECO:0000256" key="9">
    <source>
        <dbReference type="HAMAP-Rule" id="MF_01808"/>
    </source>
</evidence>
<dbReference type="GO" id="GO:0007059">
    <property type="term" value="P:chromosome segregation"/>
    <property type="evidence" value="ECO:0007669"/>
    <property type="project" value="UniProtKB-UniRule"/>
</dbReference>
<keyword evidence="6 9" id="KW-0238">DNA-binding</keyword>
<feature type="active site" evidence="9">
    <location>
        <position position="231"/>
    </location>
</feature>
<feature type="active site" evidence="9">
    <location>
        <position position="306"/>
    </location>
</feature>
<dbReference type="Gene3D" id="1.10.443.10">
    <property type="entry name" value="Intergrase catalytic core"/>
    <property type="match status" value="1"/>
</dbReference>
<feature type="active site" evidence="9">
    <location>
        <position position="329"/>
    </location>
</feature>
<keyword evidence="8 9" id="KW-0131">Cell cycle</keyword>
<evidence type="ECO:0000256" key="5">
    <source>
        <dbReference type="ARBA" id="ARBA00022908"/>
    </source>
</evidence>
<accession>A0A0S4QYW6</accession>
<evidence type="ECO:0000313" key="14">
    <source>
        <dbReference type="Proteomes" id="UP000198802"/>
    </source>
</evidence>
<evidence type="ECO:0000259" key="11">
    <source>
        <dbReference type="PROSITE" id="PS51898"/>
    </source>
</evidence>
<feature type="domain" description="Tyr recombinase" evidence="11">
    <location>
        <begin position="160"/>
        <end position="356"/>
    </location>
</feature>
<keyword evidence="3 9" id="KW-0132">Cell division</keyword>
<dbReference type="NCBIfam" id="NF001399">
    <property type="entry name" value="PRK00283.1"/>
    <property type="match status" value="1"/>
</dbReference>
<keyword evidence="7 9" id="KW-0233">DNA recombination</keyword>
<dbReference type="PROSITE" id="PS51898">
    <property type="entry name" value="TYR_RECOMBINASE"/>
    <property type="match status" value="1"/>
</dbReference>
<dbReference type="EMBL" id="FAOZ01000035">
    <property type="protein sequence ID" value="CUU60124.1"/>
    <property type="molecule type" value="Genomic_DNA"/>
</dbReference>
<dbReference type="SUPFAM" id="SSF56349">
    <property type="entry name" value="DNA breaking-rejoining enzymes"/>
    <property type="match status" value="1"/>
</dbReference>
<evidence type="ECO:0000256" key="7">
    <source>
        <dbReference type="ARBA" id="ARBA00023172"/>
    </source>
</evidence>
<dbReference type="InterPro" id="IPR023009">
    <property type="entry name" value="Tyrosine_recombinase_XerC/XerD"/>
</dbReference>
<dbReference type="PROSITE" id="PS51900">
    <property type="entry name" value="CB"/>
    <property type="match status" value="1"/>
</dbReference>
<evidence type="ECO:0000256" key="3">
    <source>
        <dbReference type="ARBA" id="ARBA00022618"/>
    </source>
</evidence>
<dbReference type="Pfam" id="PF02899">
    <property type="entry name" value="Phage_int_SAM_1"/>
    <property type="match status" value="1"/>
</dbReference>
<dbReference type="InterPro" id="IPR002104">
    <property type="entry name" value="Integrase_catalytic"/>
</dbReference>
<comment type="function">
    <text evidence="9">Site-specific tyrosine recombinase, which acts by catalyzing the cutting and rejoining of the recombining DNA molecules. The XerC-XerD complex is essential to convert dimers of the bacterial chromosome into monomers to permit their segregation at cell division. It also contributes to the segregational stability of plasmids.</text>
</comment>
<evidence type="ECO:0000313" key="13">
    <source>
        <dbReference type="EMBL" id="CUU60124.1"/>
    </source>
</evidence>
<dbReference type="RefSeq" id="WP_091284681.1">
    <property type="nucleotide sequence ID" value="NZ_FAOZ01000035.1"/>
</dbReference>
<keyword evidence="2 9" id="KW-0963">Cytoplasm</keyword>
<dbReference type="InterPro" id="IPR010998">
    <property type="entry name" value="Integrase_recombinase_N"/>
</dbReference>
<dbReference type="PANTHER" id="PTHR30349">
    <property type="entry name" value="PHAGE INTEGRASE-RELATED"/>
    <property type="match status" value="1"/>
</dbReference>
<evidence type="ECO:0000256" key="6">
    <source>
        <dbReference type="ARBA" id="ARBA00023125"/>
    </source>
</evidence>
<dbReference type="InterPro" id="IPR044068">
    <property type="entry name" value="CB"/>
</dbReference>
<feature type="region of interest" description="Disordered" evidence="10">
    <location>
        <begin position="383"/>
        <end position="414"/>
    </location>
</feature>
<feature type="active site" evidence="9">
    <location>
        <position position="303"/>
    </location>
</feature>